<dbReference type="InterPro" id="IPR015424">
    <property type="entry name" value="PyrdxlP-dep_Trfase"/>
</dbReference>
<evidence type="ECO:0000313" key="3">
    <source>
        <dbReference type="Proteomes" id="UP000703590"/>
    </source>
</evidence>
<protein>
    <submittedName>
        <fullName evidence="2">DegT/DnrJ/EryC1/StrS family aminotransferase</fullName>
    </submittedName>
</protein>
<dbReference type="InterPro" id="IPR015421">
    <property type="entry name" value="PyrdxlP-dep_Trfase_major"/>
</dbReference>
<reference evidence="3" key="1">
    <citation type="submission" date="2021-02" db="EMBL/GenBank/DDBJ databases">
        <title>Sulfurospirillum tamanensis sp. nov.</title>
        <authorList>
            <person name="Merkel A.Y."/>
        </authorList>
    </citation>
    <scope>NUCLEOTIDE SEQUENCE [LARGE SCALE GENOMIC DNA]</scope>
    <source>
        <strain evidence="3">T05b</strain>
    </source>
</reference>
<gene>
    <name evidence="2" type="ORF">JWV37_08600</name>
</gene>
<dbReference type="PIRSF" id="PIRSF000390">
    <property type="entry name" value="PLP_StrS"/>
    <property type="match status" value="1"/>
</dbReference>
<dbReference type="PANTHER" id="PTHR30244">
    <property type="entry name" value="TRANSAMINASE"/>
    <property type="match status" value="1"/>
</dbReference>
<reference evidence="2 3" key="2">
    <citation type="submission" date="2021-02" db="EMBL/GenBank/DDBJ databases">
        <title>Sulfurospirillum tamanensis sp. nov.</title>
        <authorList>
            <person name="Frolova A."/>
            <person name="Merkel A."/>
            <person name="Slobodkin A."/>
        </authorList>
    </citation>
    <scope>NUCLEOTIDE SEQUENCE [LARGE SCALE GENOMIC DNA]</scope>
    <source>
        <strain evidence="2 3">T05b</strain>
    </source>
</reference>
<evidence type="ECO:0000256" key="1">
    <source>
        <dbReference type="RuleBase" id="RU004508"/>
    </source>
</evidence>
<keyword evidence="2" id="KW-0032">Aminotransferase</keyword>
<evidence type="ECO:0000313" key="2">
    <source>
        <dbReference type="EMBL" id="MBN2964839.1"/>
    </source>
</evidence>
<dbReference type="InterPro" id="IPR015422">
    <property type="entry name" value="PyrdxlP-dep_Trfase_small"/>
</dbReference>
<dbReference type="EMBL" id="JAFHKK010000018">
    <property type="protein sequence ID" value="MBN2964839.1"/>
    <property type="molecule type" value="Genomic_DNA"/>
</dbReference>
<organism evidence="2 3">
    <name type="scientific">Sulfurospirillum tamanense</name>
    <dbReference type="NCBI Taxonomy" id="2813362"/>
    <lineage>
        <taxon>Bacteria</taxon>
        <taxon>Pseudomonadati</taxon>
        <taxon>Campylobacterota</taxon>
        <taxon>Epsilonproteobacteria</taxon>
        <taxon>Campylobacterales</taxon>
        <taxon>Sulfurospirillaceae</taxon>
        <taxon>Sulfurospirillum</taxon>
    </lineage>
</organism>
<dbReference type="RefSeq" id="WP_205459387.1">
    <property type="nucleotide sequence ID" value="NZ_JAFHKK010000018.1"/>
</dbReference>
<sequence>MKLPFIDLKSQYEAHKDEINQAVLNVLDSTQFIMGQEVKTLEETLAHFCGTKHALACSSGTDALLLALMAYDIGPGDEVITSPFTFIATAEVIAFLRATPVFVDIDPANYNLDPTLLEAAITPKTKAIMPVSLYGQCPDMDAINAIAQKHGIPVIEDGAQSFGATYKGKKSCALSTIGCTSFFPSKPLGCYGDGGAIFTDDDALAKKMRILLNHGQEERYKHEYVGINGRLDTIQAAVLNVKLAYFDDEVKARERIGARYSQLLKDVLITPALSKDCTSVYAQYSVRVPNREEVAKVLNEAGIPTAIHYPIPLHLQPAFTYLGYKEGDFPLSEAIAKEIMSLPMSPFLTEEQQDMVVGALKETLC</sequence>
<proteinExistence type="inferred from homology"/>
<dbReference type="Gene3D" id="3.90.1150.10">
    <property type="entry name" value="Aspartate Aminotransferase, domain 1"/>
    <property type="match status" value="1"/>
</dbReference>
<reference evidence="2 3" key="3">
    <citation type="submission" date="2021-02" db="EMBL/GenBank/DDBJ databases">
        <authorList>
            <person name="Merkel A.Y."/>
        </authorList>
    </citation>
    <scope>NUCLEOTIDE SEQUENCE [LARGE SCALE GENOMIC DNA]</scope>
    <source>
        <strain evidence="2 3">T05b</strain>
    </source>
</reference>
<dbReference type="Gene3D" id="3.40.640.10">
    <property type="entry name" value="Type I PLP-dependent aspartate aminotransferase-like (Major domain)"/>
    <property type="match status" value="1"/>
</dbReference>
<keyword evidence="2" id="KW-0808">Transferase</keyword>
<dbReference type="InterPro" id="IPR000653">
    <property type="entry name" value="DegT/StrS_aminotransferase"/>
</dbReference>
<name>A0ABS2WUH7_9BACT</name>
<dbReference type="SUPFAM" id="SSF53383">
    <property type="entry name" value="PLP-dependent transferases"/>
    <property type="match status" value="1"/>
</dbReference>
<dbReference type="PANTHER" id="PTHR30244:SF42">
    <property type="entry name" value="UDP-2-ACETAMIDO-2-DEOXY-3-OXO-D-GLUCURONATE AMINOTRANSFERASE"/>
    <property type="match status" value="1"/>
</dbReference>
<keyword evidence="1" id="KW-0663">Pyridoxal phosphate</keyword>
<comment type="caution">
    <text evidence="2">The sequence shown here is derived from an EMBL/GenBank/DDBJ whole genome shotgun (WGS) entry which is preliminary data.</text>
</comment>
<keyword evidence="3" id="KW-1185">Reference proteome</keyword>
<dbReference type="Pfam" id="PF01041">
    <property type="entry name" value="DegT_DnrJ_EryC1"/>
    <property type="match status" value="1"/>
</dbReference>
<dbReference type="CDD" id="cd00616">
    <property type="entry name" value="AHBA_syn"/>
    <property type="match status" value="1"/>
</dbReference>
<dbReference type="Proteomes" id="UP000703590">
    <property type="component" value="Unassembled WGS sequence"/>
</dbReference>
<dbReference type="GO" id="GO:0008483">
    <property type="term" value="F:transaminase activity"/>
    <property type="evidence" value="ECO:0007669"/>
    <property type="project" value="UniProtKB-KW"/>
</dbReference>
<comment type="similarity">
    <text evidence="1">Belongs to the DegT/DnrJ/EryC1 family.</text>
</comment>
<accession>A0ABS2WUH7</accession>